<dbReference type="Proteomes" id="UP001148203">
    <property type="component" value="Unassembled WGS sequence"/>
</dbReference>
<comment type="caution">
    <text evidence="1">The sequence shown here is derived from an EMBL/GenBank/DDBJ whole genome shotgun (WGS) entry which is preliminary data.</text>
</comment>
<dbReference type="EMBL" id="JAMDGY010000083">
    <property type="protein sequence ID" value="MDD0993258.1"/>
    <property type="molecule type" value="Genomic_DNA"/>
</dbReference>
<keyword evidence="2" id="KW-1185">Reference proteome</keyword>
<evidence type="ECO:0000313" key="2">
    <source>
        <dbReference type="Proteomes" id="UP001148203"/>
    </source>
</evidence>
<gene>
    <name evidence="1" type="ORF">M5G11_22280</name>
</gene>
<reference evidence="1 2" key="1">
    <citation type="submission" date="2022-05" db="EMBL/GenBank/DDBJ databases">
        <title>Novel Pseudomonas spp. Isolated from a Rainbow Trout Aquaculture Facility.</title>
        <authorList>
            <person name="Testerman T."/>
            <person name="Graf J."/>
        </authorList>
    </citation>
    <scope>NUCLEOTIDE SEQUENCE [LARGE SCALE GENOMIC DNA]</scope>
    <source>
        <strain evidence="1 2">ID681</strain>
    </source>
</reference>
<protein>
    <submittedName>
        <fullName evidence="1">Uncharacterized protein</fullName>
    </submittedName>
</protein>
<name>A0ABT5NYV3_9PSED</name>
<sequence>MAQKDFVPYGSDVSAGSYECVDCGRGYSNQSKTSMPPCPNLDRLPHTLMGWRILTGQGDAVGDPYPE</sequence>
<organism evidence="1 2">
    <name type="scientific">Pseudomonas fontis</name>
    <dbReference type="NCBI Taxonomy" id="2942633"/>
    <lineage>
        <taxon>Bacteria</taxon>
        <taxon>Pseudomonadati</taxon>
        <taxon>Pseudomonadota</taxon>
        <taxon>Gammaproteobacteria</taxon>
        <taxon>Pseudomonadales</taxon>
        <taxon>Pseudomonadaceae</taxon>
        <taxon>Pseudomonas</taxon>
    </lineage>
</organism>
<dbReference type="RefSeq" id="WP_273912696.1">
    <property type="nucleotide sequence ID" value="NZ_JAMDGX010000067.1"/>
</dbReference>
<evidence type="ECO:0000313" key="1">
    <source>
        <dbReference type="EMBL" id="MDD0993258.1"/>
    </source>
</evidence>
<accession>A0ABT5NYV3</accession>
<proteinExistence type="predicted"/>